<evidence type="ECO:0000259" key="8">
    <source>
        <dbReference type="Pfam" id="PF13359"/>
    </source>
</evidence>
<accession>A0AA38IWQ0</accession>
<dbReference type="GO" id="GO:0005634">
    <property type="term" value="C:nucleus"/>
    <property type="evidence" value="ECO:0007669"/>
    <property type="project" value="UniProtKB-SubCell"/>
</dbReference>
<organism evidence="9 10">
    <name type="scientific">Zophobas morio</name>
    <dbReference type="NCBI Taxonomy" id="2755281"/>
    <lineage>
        <taxon>Eukaryota</taxon>
        <taxon>Metazoa</taxon>
        <taxon>Ecdysozoa</taxon>
        <taxon>Arthropoda</taxon>
        <taxon>Hexapoda</taxon>
        <taxon>Insecta</taxon>
        <taxon>Pterygota</taxon>
        <taxon>Neoptera</taxon>
        <taxon>Endopterygota</taxon>
        <taxon>Coleoptera</taxon>
        <taxon>Polyphaga</taxon>
        <taxon>Cucujiformia</taxon>
        <taxon>Tenebrionidae</taxon>
        <taxon>Zophobas</taxon>
    </lineage>
</organism>
<evidence type="ECO:0000256" key="7">
    <source>
        <dbReference type="ARBA" id="ARBA00023242"/>
    </source>
</evidence>
<evidence type="ECO:0000256" key="4">
    <source>
        <dbReference type="ARBA" id="ARBA00022722"/>
    </source>
</evidence>
<evidence type="ECO:0000256" key="3">
    <source>
        <dbReference type="ARBA" id="ARBA00006958"/>
    </source>
</evidence>
<comment type="caution">
    <text evidence="9">The sequence shown here is derived from an EMBL/GenBank/DDBJ whole genome shotgun (WGS) entry which is preliminary data.</text>
</comment>
<dbReference type="GO" id="GO:0016787">
    <property type="term" value="F:hydrolase activity"/>
    <property type="evidence" value="ECO:0007669"/>
    <property type="project" value="UniProtKB-KW"/>
</dbReference>
<comment type="similarity">
    <text evidence="3">Belongs to the HARBI1 family.</text>
</comment>
<gene>
    <name evidence="9" type="ORF">Zmor_006005</name>
</gene>
<dbReference type="Pfam" id="PF13359">
    <property type="entry name" value="DDE_Tnp_4"/>
    <property type="match status" value="1"/>
</dbReference>
<dbReference type="PANTHER" id="PTHR22930">
    <property type="match status" value="1"/>
</dbReference>
<dbReference type="EMBL" id="JALNTZ010000002">
    <property type="protein sequence ID" value="KAJ3661617.1"/>
    <property type="molecule type" value="Genomic_DNA"/>
</dbReference>
<dbReference type="GO" id="GO:0046872">
    <property type="term" value="F:metal ion binding"/>
    <property type="evidence" value="ECO:0007669"/>
    <property type="project" value="UniProtKB-KW"/>
</dbReference>
<evidence type="ECO:0000256" key="2">
    <source>
        <dbReference type="ARBA" id="ARBA00004123"/>
    </source>
</evidence>
<keyword evidence="7" id="KW-0539">Nucleus</keyword>
<dbReference type="AlphaFoldDB" id="A0AA38IWQ0"/>
<comment type="subcellular location">
    <subcellularLocation>
        <location evidence="2">Nucleus</location>
    </subcellularLocation>
</comment>
<evidence type="ECO:0000313" key="10">
    <source>
        <dbReference type="Proteomes" id="UP001168821"/>
    </source>
</evidence>
<name>A0AA38IWQ0_9CUCU</name>
<comment type="cofactor">
    <cofactor evidence="1">
        <name>a divalent metal cation</name>
        <dbReference type="ChEBI" id="CHEBI:60240"/>
    </cofactor>
</comment>
<evidence type="ECO:0000256" key="5">
    <source>
        <dbReference type="ARBA" id="ARBA00022723"/>
    </source>
</evidence>
<feature type="domain" description="DDE Tnp4" evidence="8">
    <location>
        <begin position="148"/>
        <end position="294"/>
    </location>
</feature>
<evidence type="ECO:0000256" key="1">
    <source>
        <dbReference type="ARBA" id="ARBA00001968"/>
    </source>
</evidence>
<keyword evidence="6" id="KW-0378">Hydrolase</keyword>
<keyword evidence="4" id="KW-0540">Nuclease</keyword>
<evidence type="ECO:0000313" key="9">
    <source>
        <dbReference type="EMBL" id="KAJ3661617.1"/>
    </source>
</evidence>
<evidence type="ECO:0000256" key="6">
    <source>
        <dbReference type="ARBA" id="ARBA00022801"/>
    </source>
</evidence>
<protein>
    <recommendedName>
        <fullName evidence="8">DDE Tnp4 domain-containing protein</fullName>
    </recommendedName>
</protein>
<sequence length="336" mass="38781">MDLYDVNAFSSDEEVRRPKTIRYRRNHYEEWDEVDFFARFRLSKRCVANVLEQIEETITYPTLRNDCLSAQNQLLLALRFYATGSFLSVAGDFCGIHKSTASKTIKRVSRALASLRPAYIRMPDYEEIFNIRQSFYNIARFPKCIGAIDCSHVKIQSPGGNNAELFRNRKQFFSINVQTISDADLKIRDIVARWPDSHIFRNSVIRHTFEQGIFGDNVLVGDSGYPIKPYLITPLRNTNNEPENLFNESLIRTRNVVERSYGVWKRQFPCLALGLRLNLDTTMALIVATAVLHNIACEQNERDVAAPSGDEVQERNRGGLNNETRFNLIYNYFARL</sequence>
<dbReference type="GO" id="GO:0004518">
    <property type="term" value="F:nuclease activity"/>
    <property type="evidence" value="ECO:0007669"/>
    <property type="project" value="UniProtKB-KW"/>
</dbReference>
<dbReference type="Proteomes" id="UP001168821">
    <property type="component" value="Unassembled WGS sequence"/>
</dbReference>
<keyword evidence="10" id="KW-1185">Reference proteome</keyword>
<proteinExistence type="inferred from homology"/>
<dbReference type="InterPro" id="IPR027806">
    <property type="entry name" value="HARBI1_dom"/>
</dbReference>
<dbReference type="InterPro" id="IPR045249">
    <property type="entry name" value="HARBI1-like"/>
</dbReference>
<keyword evidence="5" id="KW-0479">Metal-binding</keyword>
<reference evidence="9" key="1">
    <citation type="journal article" date="2023" name="G3 (Bethesda)">
        <title>Whole genome assemblies of Zophobas morio and Tenebrio molitor.</title>
        <authorList>
            <person name="Kaur S."/>
            <person name="Stinson S.A."/>
            <person name="diCenzo G.C."/>
        </authorList>
    </citation>
    <scope>NUCLEOTIDE SEQUENCE</scope>
    <source>
        <strain evidence="9">QUZm001</strain>
    </source>
</reference>
<dbReference type="PANTHER" id="PTHR22930:SF289">
    <property type="entry name" value="DDE TNP4 DOMAIN-CONTAINING PROTEIN-RELATED"/>
    <property type="match status" value="1"/>
</dbReference>